<dbReference type="SUPFAM" id="SSF52540">
    <property type="entry name" value="P-loop containing nucleoside triphosphate hydrolases"/>
    <property type="match status" value="1"/>
</dbReference>
<dbReference type="InParanoid" id="A0A371RIW6"/>
<sequence length="292" mass="33169">MVMSTPRLPDFYVLGAMKAATTTLAAQLGAQDGIFMADPKEPNFFSDDDIFARGQGWYEKLFEGAGSGELIGEASTHYTKWPDLPDAAQRLKAATPNAKFIYMIRHPVERARSHAFHMIRKRHEAATIDEVAAKEPALWQYGCYAAQLERWLEHFHADRFLIVSMERMSAEPEAEFARVLRYLGITGTWSEELAQMHSAQMGYRVMPLEGGLMKLPLVRAMRRTLIPRGVKRAFRRARAINTDQRFSPDVIRMLEEKLAPDLARLGEMCGTEVSLETYKDVVMREHLTLMSG</sequence>
<name>A0A371RIW6_9PROT</name>
<accession>A0A371RIW6</accession>
<evidence type="ECO:0000256" key="1">
    <source>
        <dbReference type="ARBA" id="ARBA00022679"/>
    </source>
</evidence>
<dbReference type="InterPro" id="IPR037359">
    <property type="entry name" value="NST/OST"/>
</dbReference>
<keyword evidence="3" id="KW-1185">Reference proteome</keyword>
<dbReference type="AlphaFoldDB" id="A0A371RIW6"/>
<comment type="caution">
    <text evidence="2">The sequence shown here is derived from an EMBL/GenBank/DDBJ whole genome shotgun (WGS) entry which is preliminary data.</text>
</comment>
<reference evidence="2 3" key="1">
    <citation type="submission" date="2018-08" db="EMBL/GenBank/DDBJ databases">
        <title>Parvularcula sp. SM1705, isolated from surface water of the South Sea China.</title>
        <authorList>
            <person name="Sun L."/>
        </authorList>
    </citation>
    <scope>NUCLEOTIDE SEQUENCE [LARGE SCALE GENOMIC DNA]</scope>
    <source>
        <strain evidence="2 3">SM1705</strain>
    </source>
</reference>
<dbReference type="Pfam" id="PF13469">
    <property type="entry name" value="Sulfotransfer_3"/>
    <property type="match status" value="1"/>
</dbReference>
<dbReference type="GO" id="GO:0008146">
    <property type="term" value="F:sulfotransferase activity"/>
    <property type="evidence" value="ECO:0007669"/>
    <property type="project" value="InterPro"/>
</dbReference>
<dbReference type="PANTHER" id="PTHR10605">
    <property type="entry name" value="HEPARAN SULFATE SULFOTRANSFERASE"/>
    <property type="match status" value="1"/>
</dbReference>
<keyword evidence="1 2" id="KW-0808">Transferase</keyword>
<evidence type="ECO:0000313" key="2">
    <source>
        <dbReference type="EMBL" id="RFB05395.1"/>
    </source>
</evidence>
<dbReference type="Proteomes" id="UP000264589">
    <property type="component" value="Unassembled WGS sequence"/>
</dbReference>
<organism evidence="2 3">
    <name type="scientific">Parvularcula marina</name>
    <dbReference type="NCBI Taxonomy" id="2292771"/>
    <lineage>
        <taxon>Bacteria</taxon>
        <taxon>Pseudomonadati</taxon>
        <taxon>Pseudomonadota</taxon>
        <taxon>Alphaproteobacteria</taxon>
        <taxon>Parvularculales</taxon>
        <taxon>Parvularculaceae</taxon>
        <taxon>Parvularcula</taxon>
    </lineage>
</organism>
<protein>
    <submittedName>
        <fullName evidence="2">Sulfotransferase</fullName>
    </submittedName>
</protein>
<evidence type="ECO:0000313" key="3">
    <source>
        <dbReference type="Proteomes" id="UP000264589"/>
    </source>
</evidence>
<dbReference type="InterPro" id="IPR027417">
    <property type="entry name" value="P-loop_NTPase"/>
</dbReference>
<dbReference type="PANTHER" id="PTHR10605:SF56">
    <property type="entry name" value="BIFUNCTIONAL HEPARAN SULFATE N-DEACETYLASE_N-SULFOTRANSFERASE"/>
    <property type="match status" value="1"/>
</dbReference>
<proteinExistence type="predicted"/>
<dbReference type="Gene3D" id="3.40.50.300">
    <property type="entry name" value="P-loop containing nucleotide triphosphate hydrolases"/>
    <property type="match status" value="1"/>
</dbReference>
<gene>
    <name evidence="2" type="ORF">DX908_09080</name>
</gene>
<dbReference type="EMBL" id="QUQO01000001">
    <property type="protein sequence ID" value="RFB05395.1"/>
    <property type="molecule type" value="Genomic_DNA"/>
</dbReference>